<keyword evidence="2" id="KW-1003">Cell membrane</keyword>
<dbReference type="SUPFAM" id="SSF81321">
    <property type="entry name" value="Family A G protein-coupled receptor-like"/>
    <property type="match status" value="1"/>
</dbReference>
<feature type="transmembrane region" description="Helical" evidence="10">
    <location>
        <begin position="255"/>
        <end position="282"/>
    </location>
</feature>
<feature type="transmembrane region" description="Helical" evidence="10">
    <location>
        <begin position="73"/>
        <end position="96"/>
    </location>
</feature>
<name>A0AAD9R6T9_ACRCE</name>
<evidence type="ECO:0000313" key="13">
    <source>
        <dbReference type="Proteomes" id="UP001249851"/>
    </source>
</evidence>
<dbReference type="PROSITE" id="PS50262">
    <property type="entry name" value="G_PROTEIN_RECEP_F1_2"/>
    <property type="match status" value="1"/>
</dbReference>
<feature type="transmembrane region" description="Helical" evidence="10">
    <location>
        <begin position="294"/>
        <end position="318"/>
    </location>
</feature>
<keyword evidence="9" id="KW-0807">Transducer</keyword>
<evidence type="ECO:0000256" key="5">
    <source>
        <dbReference type="ARBA" id="ARBA00023040"/>
    </source>
</evidence>
<dbReference type="InterPro" id="IPR017452">
    <property type="entry name" value="GPCR_Rhodpsn_7TM"/>
</dbReference>
<keyword evidence="3 10" id="KW-0812">Transmembrane</keyword>
<dbReference type="PANTHER" id="PTHR24246">
    <property type="entry name" value="OLFACTORY RECEPTOR AND ADENOSINE RECEPTOR"/>
    <property type="match status" value="1"/>
</dbReference>
<feature type="transmembrane region" description="Helical" evidence="10">
    <location>
        <begin position="194"/>
        <end position="213"/>
    </location>
</feature>
<comment type="subcellular location">
    <subcellularLocation>
        <location evidence="1">Cell membrane</location>
        <topology evidence="1">Multi-pass membrane protein</topology>
    </subcellularLocation>
</comment>
<feature type="transmembrane region" description="Helical" evidence="10">
    <location>
        <begin position="162"/>
        <end position="182"/>
    </location>
</feature>
<dbReference type="EMBL" id="JARQWQ010000001">
    <property type="protein sequence ID" value="KAK2574121.1"/>
    <property type="molecule type" value="Genomic_DNA"/>
</dbReference>
<dbReference type="GO" id="GO:0004930">
    <property type="term" value="F:G protein-coupled receptor activity"/>
    <property type="evidence" value="ECO:0007669"/>
    <property type="project" value="UniProtKB-KW"/>
</dbReference>
<keyword evidence="13" id="KW-1185">Reference proteome</keyword>
<evidence type="ECO:0000256" key="1">
    <source>
        <dbReference type="ARBA" id="ARBA00004651"/>
    </source>
</evidence>
<dbReference type="PANTHER" id="PTHR24246:SF27">
    <property type="entry name" value="ADENOSINE RECEPTOR, ISOFORM A"/>
    <property type="match status" value="1"/>
</dbReference>
<evidence type="ECO:0000256" key="7">
    <source>
        <dbReference type="ARBA" id="ARBA00023170"/>
    </source>
</evidence>
<dbReference type="InterPro" id="IPR000276">
    <property type="entry name" value="GPCR_Rhodpsn"/>
</dbReference>
<evidence type="ECO:0000256" key="8">
    <source>
        <dbReference type="ARBA" id="ARBA00023180"/>
    </source>
</evidence>
<dbReference type="GO" id="GO:0005886">
    <property type="term" value="C:plasma membrane"/>
    <property type="evidence" value="ECO:0007669"/>
    <property type="project" value="UniProtKB-SubCell"/>
</dbReference>
<keyword evidence="6 10" id="KW-0472">Membrane</keyword>
<reference evidence="12" key="2">
    <citation type="journal article" date="2023" name="Science">
        <title>Genomic signatures of disease resistance in endangered staghorn corals.</title>
        <authorList>
            <person name="Vollmer S.V."/>
            <person name="Selwyn J.D."/>
            <person name="Despard B.A."/>
            <person name="Roesel C.L."/>
        </authorList>
    </citation>
    <scope>NUCLEOTIDE SEQUENCE</scope>
    <source>
        <strain evidence="12">K2</strain>
    </source>
</reference>
<gene>
    <name evidence="12" type="ORF">P5673_000251</name>
</gene>
<feature type="transmembrane region" description="Helical" evidence="10">
    <location>
        <begin position="36"/>
        <end position="61"/>
    </location>
</feature>
<evidence type="ECO:0000259" key="11">
    <source>
        <dbReference type="PROSITE" id="PS50262"/>
    </source>
</evidence>
<feature type="domain" description="G-protein coupled receptors family 1 profile" evidence="11">
    <location>
        <begin position="53"/>
        <end position="316"/>
    </location>
</feature>
<dbReference type="CDD" id="cd00637">
    <property type="entry name" value="7tm_classA_rhodopsin-like"/>
    <property type="match status" value="1"/>
</dbReference>
<evidence type="ECO:0000256" key="10">
    <source>
        <dbReference type="SAM" id="Phobius"/>
    </source>
</evidence>
<dbReference type="Proteomes" id="UP001249851">
    <property type="component" value="Unassembled WGS sequence"/>
</dbReference>
<evidence type="ECO:0000256" key="3">
    <source>
        <dbReference type="ARBA" id="ARBA00022692"/>
    </source>
</evidence>
<proteinExistence type="predicted"/>
<comment type="caution">
    <text evidence="12">The sequence shown here is derived from an EMBL/GenBank/DDBJ whole genome shotgun (WGS) entry which is preliminary data.</text>
</comment>
<organism evidence="12 13">
    <name type="scientific">Acropora cervicornis</name>
    <name type="common">Staghorn coral</name>
    <dbReference type="NCBI Taxonomy" id="6130"/>
    <lineage>
        <taxon>Eukaryota</taxon>
        <taxon>Metazoa</taxon>
        <taxon>Cnidaria</taxon>
        <taxon>Anthozoa</taxon>
        <taxon>Hexacorallia</taxon>
        <taxon>Scleractinia</taxon>
        <taxon>Astrocoeniina</taxon>
        <taxon>Acroporidae</taxon>
        <taxon>Acropora</taxon>
    </lineage>
</organism>
<dbReference type="AlphaFoldDB" id="A0AAD9R6T9"/>
<protein>
    <submittedName>
        <fullName evidence="12">Beta-3 adrenergic receptor</fullName>
    </submittedName>
</protein>
<keyword evidence="4 10" id="KW-1133">Transmembrane helix</keyword>
<accession>A0AAD9R6T9</accession>
<reference evidence="12" key="1">
    <citation type="journal article" date="2023" name="G3 (Bethesda)">
        <title>Whole genome assembly and annotation of the endangered Caribbean coral Acropora cervicornis.</title>
        <authorList>
            <person name="Selwyn J.D."/>
            <person name="Vollmer S.V."/>
        </authorList>
    </citation>
    <scope>NUCLEOTIDE SEQUENCE</scope>
    <source>
        <strain evidence="12">K2</strain>
    </source>
</reference>
<evidence type="ECO:0000256" key="4">
    <source>
        <dbReference type="ARBA" id="ARBA00022989"/>
    </source>
</evidence>
<evidence type="ECO:0000256" key="9">
    <source>
        <dbReference type="ARBA" id="ARBA00023224"/>
    </source>
</evidence>
<sequence>MLTSEVSLLNASFGQTVLTSNESLDQIDVSQYLDTLLASAFIFSILSPFTVASNGLLLVAIYKDPFKCFRSPVTVFIISLAMVDLLTGFIVEPLFALHYFACYFKQTLSPSEHFNLLFQIGTFFSLLLLSSSFLLVLALTTTQYIAITFPHKYKIFFTKKRIVIAVVGFFVYFVIFSSLQFAKIPYTLYLKINLHLHPTVVGFLLAVANIVLFRSFRKFEKQSNALRNPVTHHSANPNSRLVGHRSNALKQEKHLTTVALLLSSLLLFCAVPHIVAFYIYLYSSEKSNAYVLNVIIALRVSDLVLFLKVALDAYIYAWRHPKYRKAIKGVMFCFVKKMKRETETELEFMVI</sequence>
<feature type="transmembrane region" description="Helical" evidence="10">
    <location>
        <begin position="116"/>
        <end position="141"/>
    </location>
</feature>
<evidence type="ECO:0000313" key="12">
    <source>
        <dbReference type="EMBL" id="KAK2574121.1"/>
    </source>
</evidence>
<evidence type="ECO:0000256" key="2">
    <source>
        <dbReference type="ARBA" id="ARBA00022475"/>
    </source>
</evidence>
<evidence type="ECO:0000256" key="6">
    <source>
        <dbReference type="ARBA" id="ARBA00023136"/>
    </source>
</evidence>
<dbReference type="Pfam" id="PF00001">
    <property type="entry name" value="7tm_1"/>
    <property type="match status" value="1"/>
</dbReference>
<keyword evidence="5" id="KW-0297">G-protein coupled receptor</keyword>
<dbReference type="Gene3D" id="1.20.1070.10">
    <property type="entry name" value="Rhodopsin 7-helix transmembrane proteins"/>
    <property type="match status" value="1"/>
</dbReference>
<keyword evidence="7 12" id="KW-0675">Receptor</keyword>
<dbReference type="PRINTS" id="PR00237">
    <property type="entry name" value="GPCRRHODOPSN"/>
</dbReference>
<keyword evidence="8" id="KW-0325">Glycoprotein</keyword>